<dbReference type="AlphaFoldDB" id="S8DNA2"/>
<dbReference type="STRING" id="743788.S8DNA2"/>
<dbReference type="Proteomes" id="UP000015241">
    <property type="component" value="Unassembled WGS sequence"/>
</dbReference>
<keyword evidence="3" id="KW-1185">Reference proteome</keyword>
<accession>S8DNA2</accession>
<dbReference type="HOGENOM" id="CLU_627149_0_0_1"/>
<feature type="region of interest" description="Disordered" evidence="1">
    <location>
        <begin position="317"/>
        <end position="347"/>
    </location>
</feature>
<dbReference type="OrthoDB" id="3071736at2759"/>
<protein>
    <submittedName>
        <fullName evidence="2">Uncharacterized protein</fullName>
    </submittedName>
</protein>
<name>S8DNA2_FOMSC</name>
<feature type="region of interest" description="Disordered" evidence="1">
    <location>
        <begin position="256"/>
        <end position="277"/>
    </location>
</feature>
<reference evidence="2 3" key="1">
    <citation type="journal article" date="2012" name="Science">
        <title>The Paleozoic origin of enzymatic lignin decomposition reconstructed from 31 fungal genomes.</title>
        <authorList>
            <person name="Floudas D."/>
            <person name="Binder M."/>
            <person name="Riley R."/>
            <person name="Barry K."/>
            <person name="Blanchette R.A."/>
            <person name="Henrissat B."/>
            <person name="Martinez A.T."/>
            <person name="Otillar R."/>
            <person name="Spatafora J.W."/>
            <person name="Yadav J.S."/>
            <person name="Aerts A."/>
            <person name="Benoit I."/>
            <person name="Boyd A."/>
            <person name="Carlson A."/>
            <person name="Copeland A."/>
            <person name="Coutinho P.M."/>
            <person name="de Vries R.P."/>
            <person name="Ferreira P."/>
            <person name="Findley K."/>
            <person name="Foster B."/>
            <person name="Gaskell J."/>
            <person name="Glotzer D."/>
            <person name="Gorecki P."/>
            <person name="Heitman J."/>
            <person name="Hesse C."/>
            <person name="Hori C."/>
            <person name="Igarashi K."/>
            <person name="Jurgens J.A."/>
            <person name="Kallen N."/>
            <person name="Kersten P."/>
            <person name="Kohler A."/>
            <person name="Kuees U."/>
            <person name="Kumar T.K.A."/>
            <person name="Kuo A."/>
            <person name="LaButti K."/>
            <person name="Larrondo L.F."/>
            <person name="Lindquist E."/>
            <person name="Ling A."/>
            <person name="Lombard V."/>
            <person name="Lucas S."/>
            <person name="Lundell T."/>
            <person name="Martin R."/>
            <person name="McLaughlin D.J."/>
            <person name="Morgenstern I."/>
            <person name="Morin E."/>
            <person name="Murat C."/>
            <person name="Nagy L.G."/>
            <person name="Nolan M."/>
            <person name="Ohm R.A."/>
            <person name="Patyshakuliyeva A."/>
            <person name="Rokas A."/>
            <person name="Ruiz-Duenas F.J."/>
            <person name="Sabat G."/>
            <person name="Salamov A."/>
            <person name="Samejima M."/>
            <person name="Schmutz J."/>
            <person name="Slot J.C."/>
            <person name="St John F."/>
            <person name="Stenlid J."/>
            <person name="Sun H."/>
            <person name="Sun S."/>
            <person name="Syed K."/>
            <person name="Tsang A."/>
            <person name="Wiebenga A."/>
            <person name="Young D."/>
            <person name="Pisabarro A."/>
            <person name="Eastwood D.C."/>
            <person name="Martin F."/>
            <person name="Cullen D."/>
            <person name="Grigoriev I.V."/>
            <person name="Hibbett D.S."/>
        </authorList>
    </citation>
    <scope>NUCLEOTIDE SEQUENCE</scope>
    <source>
        <strain evidence="3">FP-58527</strain>
    </source>
</reference>
<evidence type="ECO:0000313" key="2">
    <source>
        <dbReference type="EMBL" id="EPS94127.1"/>
    </source>
</evidence>
<proteinExistence type="predicted"/>
<gene>
    <name evidence="2" type="ORF">FOMPIDRAFT_1153478</name>
</gene>
<organism evidence="2 3">
    <name type="scientific">Fomitopsis schrenkii</name>
    <name type="common">Brown rot fungus</name>
    <dbReference type="NCBI Taxonomy" id="2126942"/>
    <lineage>
        <taxon>Eukaryota</taxon>
        <taxon>Fungi</taxon>
        <taxon>Dikarya</taxon>
        <taxon>Basidiomycota</taxon>
        <taxon>Agaricomycotina</taxon>
        <taxon>Agaricomycetes</taxon>
        <taxon>Polyporales</taxon>
        <taxon>Fomitopsis</taxon>
    </lineage>
</organism>
<feature type="compositionally biased region" description="Basic and acidic residues" evidence="1">
    <location>
        <begin position="1"/>
        <end position="15"/>
    </location>
</feature>
<dbReference type="InParanoid" id="S8DNA2"/>
<dbReference type="EMBL" id="KE504244">
    <property type="protein sequence ID" value="EPS94127.1"/>
    <property type="molecule type" value="Genomic_DNA"/>
</dbReference>
<evidence type="ECO:0000313" key="3">
    <source>
        <dbReference type="Proteomes" id="UP000015241"/>
    </source>
</evidence>
<evidence type="ECO:0000256" key="1">
    <source>
        <dbReference type="SAM" id="MobiDB-lite"/>
    </source>
</evidence>
<feature type="compositionally biased region" description="Polar residues" evidence="1">
    <location>
        <begin position="69"/>
        <end position="79"/>
    </location>
</feature>
<feature type="region of interest" description="Disordered" evidence="1">
    <location>
        <begin position="1"/>
        <end position="98"/>
    </location>
</feature>
<feature type="compositionally biased region" description="Polar residues" evidence="1">
    <location>
        <begin position="202"/>
        <end position="221"/>
    </location>
</feature>
<feature type="compositionally biased region" description="Pro residues" evidence="1">
    <location>
        <begin position="324"/>
        <end position="340"/>
    </location>
</feature>
<feature type="compositionally biased region" description="Low complexity" evidence="1">
    <location>
        <begin position="27"/>
        <end position="42"/>
    </location>
</feature>
<feature type="region of interest" description="Disordered" evidence="1">
    <location>
        <begin position="130"/>
        <end position="243"/>
    </location>
</feature>
<feature type="compositionally biased region" description="Low complexity" evidence="1">
    <location>
        <begin position="228"/>
        <end position="243"/>
    </location>
</feature>
<feature type="compositionally biased region" description="Low complexity" evidence="1">
    <location>
        <begin position="256"/>
        <end position="273"/>
    </location>
</feature>
<sequence length="460" mass="49582">MELLEERASPVEKRMGVLVTDTSVMTNNNRNRSASSSIGRSSGDTLRSVLTGGSSAPKRPQRPVLPALTLTTSISTPHLRSTPVLSSPASSSSGSSLASHTTVSAARASAKQAATHRSNQFCSRAGCEEHPLDASQPASRWSIDSVASRPPAASFHPMRDTPATVPGTPQTPTSGRKRDRLMSFITRGRSGSLGKGLPPIPNSVNAGQDNTVPLPRSSVSREPSFVTLSPRPSLSAPAAPSMPSYAPSMATPIATTLSTSSSDSSTISSASSLQTPVSLDMHRHAPLNKHADLYAPESPAMQGAGEALLPPFEYHQDAYEHHTPPPSPPPEPTLPLPSPGTPTASFLVSPQQRSQSFFALPFMKGSKRRDKKLVITGVPLEDADDGRETDWKATEKRRRYENVVRWCEGFGEVRKIERKPDGTLHVFWRDWESADMVCRVHAQVYIKDVGRVSLAWQYIS</sequence>
<feature type="compositionally biased region" description="Low complexity" evidence="1">
    <location>
        <begin position="81"/>
        <end position="98"/>
    </location>
</feature>